<feature type="transmembrane region" description="Helical" evidence="2">
    <location>
        <begin position="226"/>
        <end position="246"/>
    </location>
</feature>
<evidence type="ECO:0000256" key="1">
    <source>
        <dbReference type="SAM" id="MobiDB-lite"/>
    </source>
</evidence>
<name>A0A9P6MK02_9FUNG</name>
<keyword evidence="2" id="KW-0812">Transmembrane</keyword>
<feature type="compositionally biased region" description="Low complexity" evidence="1">
    <location>
        <begin position="81"/>
        <end position="90"/>
    </location>
</feature>
<dbReference type="OrthoDB" id="2443140at2759"/>
<evidence type="ECO:0000313" key="3">
    <source>
        <dbReference type="EMBL" id="KAG0005241.1"/>
    </source>
</evidence>
<feature type="region of interest" description="Disordered" evidence="1">
    <location>
        <begin position="157"/>
        <end position="218"/>
    </location>
</feature>
<keyword evidence="2" id="KW-1133">Transmembrane helix</keyword>
<feature type="region of interest" description="Disordered" evidence="1">
    <location>
        <begin position="81"/>
        <end position="102"/>
    </location>
</feature>
<protein>
    <recommendedName>
        <fullName evidence="5">Transmembrane protein</fullName>
    </recommendedName>
</protein>
<dbReference type="Proteomes" id="UP000749646">
    <property type="component" value="Unassembled WGS sequence"/>
</dbReference>
<dbReference type="GO" id="GO:0006972">
    <property type="term" value="P:hyperosmotic response"/>
    <property type="evidence" value="ECO:0007669"/>
    <property type="project" value="TreeGrafter"/>
</dbReference>
<feature type="non-terminal residue" evidence="3">
    <location>
        <position position="1"/>
    </location>
</feature>
<dbReference type="GO" id="GO:0005576">
    <property type="term" value="C:extracellular region"/>
    <property type="evidence" value="ECO:0007669"/>
    <property type="project" value="TreeGrafter"/>
</dbReference>
<keyword evidence="4" id="KW-1185">Reference proteome</keyword>
<reference evidence="3" key="1">
    <citation type="journal article" date="2020" name="Fungal Divers.">
        <title>Resolving the Mortierellaceae phylogeny through synthesis of multi-gene phylogenetics and phylogenomics.</title>
        <authorList>
            <person name="Vandepol N."/>
            <person name="Liber J."/>
            <person name="Desiro A."/>
            <person name="Na H."/>
            <person name="Kennedy M."/>
            <person name="Barry K."/>
            <person name="Grigoriev I.V."/>
            <person name="Miller A.N."/>
            <person name="O'Donnell K."/>
            <person name="Stajich J.E."/>
            <person name="Bonito G."/>
        </authorList>
    </citation>
    <scope>NUCLEOTIDE SEQUENCE</scope>
    <source>
        <strain evidence="3">MES-2147</strain>
    </source>
</reference>
<keyword evidence="2" id="KW-0472">Membrane</keyword>
<dbReference type="PANTHER" id="PTHR35778">
    <property type="entry name" value="SIGNALING MUCIN HKR1-RELATED"/>
    <property type="match status" value="1"/>
</dbReference>
<feature type="compositionally biased region" description="Low complexity" evidence="1">
    <location>
        <begin position="157"/>
        <end position="166"/>
    </location>
</feature>
<dbReference type="GO" id="GO:0030427">
    <property type="term" value="C:site of polarized growth"/>
    <property type="evidence" value="ECO:0007669"/>
    <property type="project" value="TreeGrafter"/>
</dbReference>
<comment type="caution">
    <text evidence="3">The sequence shown here is derived from an EMBL/GenBank/DDBJ whole genome shotgun (WGS) entry which is preliminary data.</text>
</comment>
<dbReference type="GO" id="GO:0001402">
    <property type="term" value="P:signal transduction involved in filamentous growth"/>
    <property type="evidence" value="ECO:0007669"/>
    <property type="project" value="TreeGrafter"/>
</dbReference>
<dbReference type="GO" id="GO:0005886">
    <property type="term" value="C:plasma membrane"/>
    <property type="evidence" value="ECO:0007669"/>
    <property type="project" value="InterPro"/>
</dbReference>
<dbReference type="PANTHER" id="PTHR35778:SF1">
    <property type="entry name" value="SIGNALING MUCIN HKR1-RELATED"/>
    <property type="match status" value="1"/>
</dbReference>
<dbReference type="GO" id="GO:0005034">
    <property type="term" value="F:osmosensor activity"/>
    <property type="evidence" value="ECO:0007669"/>
    <property type="project" value="InterPro"/>
</dbReference>
<dbReference type="GO" id="GO:0030010">
    <property type="term" value="P:establishment of cell polarity"/>
    <property type="evidence" value="ECO:0007669"/>
    <property type="project" value="TreeGrafter"/>
</dbReference>
<dbReference type="EMBL" id="JAAAHW010000202">
    <property type="protein sequence ID" value="KAG0005241.1"/>
    <property type="molecule type" value="Genomic_DNA"/>
</dbReference>
<dbReference type="GO" id="GO:0009986">
    <property type="term" value="C:cell surface"/>
    <property type="evidence" value="ECO:0007669"/>
    <property type="project" value="TreeGrafter"/>
</dbReference>
<feature type="compositionally biased region" description="Acidic residues" evidence="1">
    <location>
        <begin position="182"/>
        <end position="195"/>
    </location>
</feature>
<evidence type="ECO:0000256" key="2">
    <source>
        <dbReference type="SAM" id="Phobius"/>
    </source>
</evidence>
<organism evidence="3 4">
    <name type="scientific">Modicella reniformis</name>
    <dbReference type="NCBI Taxonomy" id="1440133"/>
    <lineage>
        <taxon>Eukaryota</taxon>
        <taxon>Fungi</taxon>
        <taxon>Fungi incertae sedis</taxon>
        <taxon>Mucoromycota</taxon>
        <taxon>Mortierellomycotina</taxon>
        <taxon>Mortierellomycetes</taxon>
        <taxon>Mortierellales</taxon>
        <taxon>Mortierellaceae</taxon>
        <taxon>Modicella</taxon>
    </lineage>
</organism>
<evidence type="ECO:0008006" key="5">
    <source>
        <dbReference type="Google" id="ProtNLM"/>
    </source>
</evidence>
<proteinExistence type="predicted"/>
<accession>A0A9P6MK02</accession>
<dbReference type="GO" id="GO:0031505">
    <property type="term" value="P:fungal-type cell wall organization"/>
    <property type="evidence" value="ECO:0007669"/>
    <property type="project" value="TreeGrafter"/>
</dbReference>
<dbReference type="AlphaFoldDB" id="A0A9P6MK02"/>
<dbReference type="GO" id="GO:0007232">
    <property type="term" value="P:osmosensory signaling pathway via Sho1 osmosensor"/>
    <property type="evidence" value="ECO:0007669"/>
    <property type="project" value="InterPro"/>
</dbReference>
<sequence>SPSPPSPGTSLPDVVIPDLHPQIPENSFSVRLRFEQVSYVQVINSGVLAAQLVSFIPAQLGEVLNVDPQMVLVLAIRDGSSSSSSLSSLSKAEGRARRRKRAVVTTNNAEDAILVTVSIPQDQYWVLSALVKDRNSILYIPAPDSFGQYLDPTFPLSSRVPSSGSSDEGKGNGGSGNGNDNSDNDDEGSDGDNGDDSNSADPLTGQEPPSRVNRNDGWSASSKAPIIGSVIGLVTVAYVGIAILVVRRYQRKKLLEQEREALQRSISAPVAVQSSTVHGWGW</sequence>
<gene>
    <name evidence="3" type="ORF">BGZ65_011658</name>
</gene>
<evidence type="ECO:0000313" key="4">
    <source>
        <dbReference type="Proteomes" id="UP000749646"/>
    </source>
</evidence>
<dbReference type="InterPro" id="IPR039295">
    <property type="entry name" value="MSB2"/>
</dbReference>